<organism evidence="18 19">
    <name type="scientific">Adineta steineri</name>
    <dbReference type="NCBI Taxonomy" id="433720"/>
    <lineage>
        <taxon>Eukaryota</taxon>
        <taxon>Metazoa</taxon>
        <taxon>Spiralia</taxon>
        <taxon>Gnathifera</taxon>
        <taxon>Rotifera</taxon>
        <taxon>Eurotatoria</taxon>
        <taxon>Bdelloidea</taxon>
        <taxon>Adinetida</taxon>
        <taxon>Adinetidae</taxon>
        <taxon>Adineta</taxon>
    </lineage>
</organism>
<dbReference type="CDD" id="cd12937">
    <property type="entry name" value="GUCT_RH7_like"/>
    <property type="match status" value="1"/>
</dbReference>
<dbReference type="InterPro" id="IPR014001">
    <property type="entry name" value="Helicase_ATP-bd"/>
</dbReference>
<evidence type="ECO:0000256" key="11">
    <source>
        <dbReference type="ARBA" id="ARBA00023242"/>
    </source>
</evidence>
<protein>
    <recommendedName>
        <fullName evidence="4">RNA helicase</fullName>
        <ecNumber evidence="4">3.6.4.13</ecNumber>
    </recommendedName>
</protein>
<keyword evidence="6" id="KW-0547">Nucleotide-binding</keyword>
<dbReference type="EMBL" id="CAJOBB010001051">
    <property type="protein sequence ID" value="CAF3800253.1"/>
    <property type="molecule type" value="Genomic_DNA"/>
</dbReference>
<accession>A0A819C0T3</accession>
<dbReference type="PROSITE" id="PS50158">
    <property type="entry name" value="ZF_CCHC"/>
    <property type="match status" value="3"/>
</dbReference>
<dbReference type="CDD" id="cd00268">
    <property type="entry name" value="DEADc"/>
    <property type="match status" value="1"/>
</dbReference>
<keyword evidence="5" id="KW-0963">Cytoplasm</keyword>
<dbReference type="InterPro" id="IPR027417">
    <property type="entry name" value="P-loop_NTPase"/>
</dbReference>
<evidence type="ECO:0000256" key="10">
    <source>
        <dbReference type="ARBA" id="ARBA00022884"/>
    </source>
</evidence>
<reference evidence="18" key="1">
    <citation type="submission" date="2021-02" db="EMBL/GenBank/DDBJ databases">
        <authorList>
            <person name="Nowell W R."/>
        </authorList>
    </citation>
    <scope>NUCLEOTIDE SEQUENCE</scope>
</reference>
<dbReference type="EMBL" id="CAJNOE010000109">
    <property type="protein sequence ID" value="CAF0926318.1"/>
    <property type="molecule type" value="Genomic_DNA"/>
</dbReference>
<comment type="caution">
    <text evidence="18">The sequence shown here is derived from an EMBL/GenBank/DDBJ whole genome shotgun (WGS) entry which is preliminary data.</text>
</comment>
<dbReference type="InterPro" id="IPR001878">
    <property type="entry name" value="Znf_CCHC"/>
</dbReference>
<keyword evidence="9" id="KW-0067">ATP-binding</keyword>
<dbReference type="GO" id="GO:0003723">
    <property type="term" value="F:RNA binding"/>
    <property type="evidence" value="ECO:0007669"/>
    <property type="project" value="UniProtKB-KW"/>
</dbReference>
<dbReference type="Gene3D" id="4.10.60.10">
    <property type="entry name" value="Zinc finger, CCHC-type"/>
    <property type="match status" value="2"/>
</dbReference>
<evidence type="ECO:0000256" key="4">
    <source>
        <dbReference type="ARBA" id="ARBA00012552"/>
    </source>
</evidence>
<evidence type="ECO:0000313" key="17">
    <source>
        <dbReference type="EMBL" id="CAF0926318.1"/>
    </source>
</evidence>
<dbReference type="Gene3D" id="3.40.50.300">
    <property type="entry name" value="P-loop containing nucleotide triphosphate hydrolases"/>
    <property type="match status" value="2"/>
</dbReference>
<dbReference type="SUPFAM" id="SSF54928">
    <property type="entry name" value="RNA-binding domain, RBD"/>
    <property type="match status" value="1"/>
</dbReference>
<dbReference type="Pfam" id="PF08152">
    <property type="entry name" value="GUCT"/>
    <property type="match status" value="1"/>
</dbReference>
<dbReference type="Gene3D" id="3.30.70.2280">
    <property type="match status" value="1"/>
</dbReference>
<dbReference type="SMART" id="SM00487">
    <property type="entry name" value="DEXDc"/>
    <property type="match status" value="1"/>
</dbReference>
<evidence type="ECO:0000259" key="15">
    <source>
        <dbReference type="PROSITE" id="PS51192"/>
    </source>
</evidence>
<dbReference type="InterPro" id="IPR044742">
    <property type="entry name" value="DEAD/DEAH_RhlB"/>
</dbReference>
<dbReference type="InterPro" id="IPR035979">
    <property type="entry name" value="RBD_domain_sf"/>
</dbReference>
<dbReference type="PANTHER" id="PTHR47959:SF19">
    <property type="entry name" value="NUCLEOLAR RNA HELICASE 2-A"/>
    <property type="match status" value="1"/>
</dbReference>
<keyword evidence="12" id="KW-0862">Zinc</keyword>
<dbReference type="Pfam" id="PF00098">
    <property type="entry name" value="zf-CCHC"/>
    <property type="match status" value="3"/>
</dbReference>
<name>A0A819C0T3_9BILA</name>
<dbReference type="SUPFAM" id="SSF57756">
    <property type="entry name" value="Retrovirus zinc finger-like domains"/>
    <property type="match status" value="2"/>
</dbReference>
<feature type="region of interest" description="Disordered" evidence="13">
    <location>
        <begin position="695"/>
        <end position="746"/>
    </location>
</feature>
<dbReference type="InterPro" id="IPR012562">
    <property type="entry name" value="GUCT"/>
</dbReference>
<keyword evidence="12" id="KW-0479">Metal-binding</keyword>
<dbReference type="GO" id="GO:0008270">
    <property type="term" value="F:zinc ion binding"/>
    <property type="evidence" value="ECO:0007669"/>
    <property type="project" value="UniProtKB-KW"/>
</dbReference>
<evidence type="ECO:0000256" key="5">
    <source>
        <dbReference type="ARBA" id="ARBA00022490"/>
    </source>
</evidence>
<dbReference type="GO" id="GO:0005829">
    <property type="term" value="C:cytosol"/>
    <property type="evidence" value="ECO:0007669"/>
    <property type="project" value="TreeGrafter"/>
</dbReference>
<keyword evidence="10" id="KW-0694">RNA-binding</keyword>
<evidence type="ECO:0000256" key="8">
    <source>
        <dbReference type="ARBA" id="ARBA00022806"/>
    </source>
</evidence>
<dbReference type="EC" id="3.6.4.13" evidence="4"/>
<dbReference type="AlphaFoldDB" id="A0A819C0T3"/>
<dbReference type="SMART" id="SM00490">
    <property type="entry name" value="HELICc"/>
    <property type="match status" value="1"/>
</dbReference>
<dbReference type="InterPro" id="IPR059027">
    <property type="entry name" value="DD_DDX21-DDX50"/>
</dbReference>
<dbReference type="GO" id="GO:0003724">
    <property type="term" value="F:RNA helicase activity"/>
    <property type="evidence" value="ECO:0007669"/>
    <property type="project" value="UniProtKB-EC"/>
</dbReference>
<sequence length="746" mass="81455">MKLKIKQEQMVVNDEQENGTDEITKKNDEKISSSNVQVTDDDKEKGNFKNFKISKQTIKKLKDRNVNFLFPVQAQSYNHIHEQKDCLVQAYTGTGKTLAFSIPIVELLQNDTSVKLTRGRPPRVLALAPTRELTKQISDDFQSIVTDMSVVTIYGGKKYEDQENSIRNGCDIIVATPGRLKDIIDKKRLDLSKIKHVILDEVDRMLDMGFIDDVEEILGHMFKSKQDVKPQFVVFSATMPNWVLKTTTKYMTKDYVTIDLVKGNTQKTSSNVEHLAVACTYQDRAGVINSLVQIYSSNSLDGRAIVFCETKKEADELSVSHDIKAEAHVLHGDIPQDKRELVLRKFREGKYRLLITTDVAARGLDIPEVDLVLVTAPPKDVEAYIHRSGRTGRAGAQGKCICLYKSNQQRDLRRVEVEAGIQFTRIEPPGTADLLTASSADAVKALDSVTDAAKAHFRDAAEKILETCDAADALAAALACISGTTSIVPRSLFTKKENHTTYMFSVTDEMKGAGLVFTMLRKVFGEDFDAKGKCSQIAFTKDYKSAVFDIPSELDEILQEKWKDSPRMQMKAITEMPLLDDASRYGSGGGFGGGGGGGRGFSSRGGYGSSRGGGNSGNRNSSNACFKCNKEGHKSFECPEANGAGRSGGNGCFKCGKEGHKSFDCPDAKGSGGRGQSNGGGGCFNCGKDGHKSFDCPEPKKGRPSFGGGSRGGGGGMKRSFNGNHENGHSTGETTSKKIKFDDNDD</sequence>
<dbReference type="InterPro" id="IPR036875">
    <property type="entry name" value="Znf_CCHC_sf"/>
</dbReference>
<keyword evidence="11" id="KW-0539">Nucleus</keyword>
<gene>
    <name evidence="17" type="ORF">IZO911_LOCUS13611</name>
    <name evidence="18" type="ORF">KXQ929_LOCUS16996</name>
</gene>
<feature type="region of interest" description="Disordered" evidence="13">
    <location>
        <begin position="1"/>
        <end position="42"/>
    </location>
</feature>
<dbReference type="Proteomes" id="UP000663860">
    <property type="component" value="Unassembled WGS sequence"/>
</dbReference>
<keyword evidence="8" id="KW-0347">Helicase</keyword>
<dbReference type="Pfam" id="PF00270">
    <property type="entry name" value="DEAD"/>
    <property type="match status" value="1"/>
</dbReference>
<comment type="subcellular location">
    <subcellularLocation>
        <location evidence="1">Cytoplasm</location>
    </subcellularLocation>
    <subcellularLocation>
        <location evidence="2">Nucleus</location>
        <location evidence="2">Nucleolus</location>
    </subcellularLocation>
</comment>
<dbReference type="SUPFAM" id="SSF52540">
    <property type="entry name" value="P-loop containing nucleoside triphosphate hydrolases"/>
    <property type="match status" value="1"/>
</dbReference>
<evidence type="ECO:0000256" key="7">
    <source>
        <dbReference type="ARBA" id="ARBA00022801"/>
    </source>
</evidence>
<evidence type="ECO:0000256" key="1">
    <source>
        <dbReference type="ARBA" id="ARBA00004496"/>
    </source>
</evidence>
<evidence type="ECO:0000256" key="6">
    <source>
        <dbReference type="ARBA" id="ARBA00022741"/>
    </source>
</evidence>
<evidence type="ECO:0000259" key="16">
    <source>
        <dbReference type="PROSITE" id="PS51194"/>
    </source>
</evidence>
<dbReference type="PROSITE" id="PS51194">
    <property type="entry name" value="HELICASE_CTER"/>
    <property type="match status" value="1"/>
</dbReference>
<dbReference type="Pfam" id="PF26142">
    <property type="entry name" value="DD_DDX21-DDX50"/>
    <property type="match status" value="1"/>
</dbReference>
<dbReference type="PANTHER" id="PTHR47959">
    <property type="entry name" value="ATP-DEPENDENT RNA HELICASE RHLE-RELATED"/>
    <property type="match status" value="1"/>
</dbReference>
<evidence type="ECO:0000313" key="19">
    <source>
        <dbReference type="Proteomes" id="UP000663868"/>
    </source>
</evidence>
<dbReference type="InterPro" id="IPR001650">
    <property type="entry name" value="Helicase_C-like"/>
</dbReference>
<feature type="domain" description="CCHC-type" evidence="14">
    <location>
        <begin position="652"/>
        <end position="667"/>
    </location>
</feature>
<evidence type="ECO:0000256" key="3">
    <source>
        <dbReference type="ARBA" id="ARBA00006517"/>
    </source>
</evidence>
<proteinExistence type="inferred from homology"/>
<feature type="domain" description="CCHC-type" evidence="14">
    <location>
        <begin position="683"/>
        <end position="698"/>
    </location>
</feature>
<feature type="compositionally biased region" description="Basic and acidic residues" evidence="13">
    <location>
        <begin position="735"/>
        <end position="746"/>
    </location>
</feature>
<feature type="domain" description="CCHC-type" evidence="14">
    <location>
        <begin position="625"/>
        <end position="640"/>
    </location>
</feature>
<feature type="domain" description="Helicase C-terminal" evidence="16">
    <location>
        <begin position="290"/>
        <end position="435"/>
    </location>
</feature>
<dbReference type="GO" id="GO:0005524">
    <property type="term" value="F:ATP binding"/>
    <property type="evidence" value="ECO:0007669"/>
    <property type="project" value="UniProtKB-KW"/>
</dbReference>
<evidence type="ECO:0000256" key="12">
    <source>
        <dbReference type="PROSITE-ProRule" id="PRU00047"/>
    </source>
</evidence>
<dbReference type="InterPro" id="IPR011545">
    <property type="entry name" value="DEAD/DEAH_box_helicase_dom"/>
</dbReference>
<dbReference type="InterPro" id="IPR050079">
    <property type="entry name" value="DEAD_box_RNA_helicase"/>
</dbReference>
<keyword evidence="7" id="KW-0378">Hydrolase</keyword>
<dbReference type="GO" id="GO:0016787">
    <property type="term" value="F:hydrolase activity"/>
    <property type="evidence" value="ECO:0007669"/>
    <property type="project" value="UniProtKB-KW"/>
</dbReference>
<feature type="compositionally biased region" description="Basic and acidic residues" evidence="13">
    <location>
        <begin position="22"/>
        <end position="31"/>
    </location>
</feature>
<dbReference type="Proteomes" id="UP000663868">
    <property type="component" value="Unassembled WGS sequence"/>
</dbReference>
<feature type="compositionally biased region" description="Gly residues" evidence="13">
    <location>
        <begin position="705"/>
        <end position="717"/>
    </location>
</feature>
<evidence type="ECO:0000256" key="13">
    <source>
        <dbReference type="SAM" id="MobiDB-lite"/>
    </source>
</evidence>
<keyword evidence="12" id="KW-0863">Zinc-finger</keyword>
<dbReference type="Pfam" id="PF00271">
    <property type="entry name" value="Helicase_C"/>
    <property type="match status" value="1"/>
</dbReference>
<dbReference type="PROSITE" id="PS51192">
    <property type="entry name" value="HELICASE_ATP_BIND_1"/>
    <property type="match status" value="1"/>
</dbReference>
<dbReference type="GO" id="GO:0005730">
    <property type="term" value="C:nucleolus"/>
    <property type="evidence" value="ECO:0007669"/>
    <property type="project" value="UniProtKB-SubCell"/>
</dbReference>
<dbReference type="CDD" id="cd18787">
    <property type="entry name" value="SF2_C_DEAD"/>
    <property type="match status" value="1"/>
</dbReference>
<evidence type="ECO:0000259" key="14">
    <source>
        <dbReference type="PROSITE" id="PS50158"/>
    </source>
</evidence>
<evidence type="ECO:0000256" key="2">
    <source>
        <dbReference type="ARBA" id="ARBA00004604"/>
    </source>
</evidence>
<comment type="similarity">
    <text evidence="3">Belongs to the DEAD box helicase family. DDX21/DDX50 subfamily.</text>
</comment>
<feature type="domain" description="Helicase ATP-binding" evidence="15">
    <location>
        <begin position="77"/>
        <end position="257"/>
    </location>
</feature>
<evidence type="ECO:0000313" key="18">
    <source>
        <dbReference type="EMBL" id="CAF3800253.1"/>
    </source>
</evidence>
<dbReference type="SMART" id="SM00343">
    <property type="entry name" value="ZnF_C2HC"/>
    <property type="match status" value="3"/>
</dbReference>
<evidence type="ECO:0000256" key="9">
    <source>
        <dbReference type="ARBA" id="ARBA00022840"/>
    </source>
</evidence>